<gene>
    <name evidence="2" type="ORF">LtaPh_1604000</name>
</gene>
<dbReference type="OrthoDB" id="261310at2759"/>
<name>A0A640KD93_LEITA</name>
<comment type="caution">
    <text evidence="2">The sequence shown here is derived from an EMBL/GenBank/DDBJ whole genome shotgun (WGS) entry which is preliminary data.</text>
</comment>
<evidence type="ECO:0000313" key="3">
    <source>
        <dbReference type="Proteomes" id="UP000419144"/>
    </source>
</evidence>
<proteinExistence type="predicted"/>
<evidence type="ECO:0000313" key="2">
    <source>
        <dbReference type="EMBL" id="GET87392.1"/>
    </source>
</evidence>
<keyword evidence="1" id="KW-1133">Transmembrane helix</keyword>
<organism evidence="2 3">
    <name type="scientific">Leishmania tarentolae</name>
    <name type="common">Sauroleishmania tarentolae</name>
    <dbReference type="NCBI Taxonomy" id="5689"/>
    <lineage>
        <taxon>Eukaryota</taxon>
        <taxon>Discoba</taxon>
        <taxon>Euglenozoa</taxon>
        <taxon>Kinetoplastea</taxon>
        <taxon>Metakinetoplastina</taxon>
        <taxon>Trypanosomatida</taxon>
        <taxon>Trypanosomatidae</taxon>
        <taxon>Leishmaniinae</taxon>
        <taxon>Leishmania</taxon>
        <taxon>lizard Leishmania</taxon>
    </lineage>
</organism>
<sequence>MTWPFVPRTSLNAGCLGRCPWASTSLLDTALPGGDSTSPLASFRVSSHTPYTQTYKVLRVGEPMSRQRVRNPALPAGVPIRDDGEEFVSADGTESVRNAVPSRQRYVLDGLRPGMSYMIRLSFLGLPSVGFDMLLYQARLSSVRKSLTGTINVGGATSPTTRGWAEEPQDTELLVFSTSRDNALQFSVENDVWIERGETDGRAGDSEGDAATIRGVVRAASGTDDPFVPVVEVSPRTLSIPADAYRVPIILFNIQLDPLSSAFLPQMALPLLTYSAWVLVFVGYLVIYTLVSRGIAGGEDVKQKLD</sequence>
<dbReference type="VEuPathDB" id="TriTrypDB:LtaPh_1604000"/>
<accession>A0A640KD93</accession>
<dbReference type="Proteomes" id="UP000419144">
    <property type="component" value="Unassembled WGS sequence"/>
</dbReference>
<keyword evidence="1" id="KW-0472">Membrane</keyword>
<reference evidence="2" key="1">
    <citation type="submission" date="2019-11" db="EMBL/GenBank/DDBJ databases">
        <title>Leishmania tarentolae CDS.</title>
        <authorList>
            <person name="Goto Y."/>
            <person name="Yamagishi J."/>
        </authorList>
    </citation>
    <scope>NUCLEOTIDE SEQUENCE [LARGE SCALE GENOMIC DNA]</scope>
    <source>
        <strain evidence="2">Parrot Tar II</strain>
    </source>
</reference>
<keyword evidence="1" id="KW-0812">Transmembrane</keyword>
<feature type="transmembrane region" description="Helical" evidence="1">
    <location>
        <begin position="271"/>
        <end position="291"/>
    </location>
</feature>
<evidence type="ECO:0000256" key="1">
    <source>
        <dbReference type="SAM" id="Phobius"/>
    </source>
</evidence>
<dbReference type="AlphaFoldDB" id="A0A640KD93"/>
<keyword evidence="3" id="KW-1185">Reference proteome</keyword>
<protein>
    <submittedName>
        <fullName evidence="2">Uncharacterized protein</fullName>
    </submittedName>
</protein>
<dbReference type="EMBL" id="BLBS01000020">
    <property type="protein sequence ID" value="GET87392.1"/>
    <property type="molecule type" value="Genomic_DNA"/>
</dbReference>